<dbReference type="AlphaFoldDB" id="A0A1S1JX01"/>
<dbReference type="Pfam" id="PF07510">
    <property type="entry name" value="GmrSD_C"/>
    <property type="match status" value="1"/>
</dbReference>
<dbReference type="InterPro" id="IPR011089">
    <property type="entry name" value="GmrSD_C"/>
</dbReference>
<protein>
    <recommendedName>
        <fullName evidence="6">DUF262 domain-containing protein</fullName>
    </recommendedName>
</protein>
<dbReference type="STRING" id="1908205.BKG60_27520"/>
<gene>
    <name evidence="4" type="ORF">BKG61_22325</name>
</gene>
<dbReference type="Proteomes" id="UP000179636">
    <property type="component" value="Unassembled WGS sequence"/>
</dbReference>
<dbReference type="PANTHER" id="PTHR35149:SF1">
    <property type="entry name" value="DUF5655 DOMAIN-CONTAINING PROTEIN"/>
    <property type="match status" value="1"/>
</dbReference>
<evidence type="ECO:0008006" key="6">
    <source>
        <dbReference type="Google" id="ProtNLM"/>
    </source>
</evidence>
<evidence type="ECO:0000313" key="5">
    <source>
        <dbReference type="Proteomes" id="UP000179636"/>
    </source>
</evidence>
<evidence type="ECO:0000259" key="2">
    <source>
        <dbReference type="Pfam" id="PF03235"/>
    </source>
</evidence>
<evidence type="ECO:0000259" key="3">
    <source>
        <dbReference type="Pfam" id="PF07510"/>
    </source>
</evidence>
<feature type="compositionally biased region" description="Low complexity" evidence="1">
    <location>
        <begin position="612"/>
        <end position="633"/>
    </location>
</feature>
<dbReference type="Pfam" id="PF03235">
    <property type="entry name" value="GmrSD_N"/>
    <property type="match status" value="1"/>
</dbReference>
<feature type="domain" description="GmrSD restriction endonucleases C-terminal" evidence="3">
    <location>
        <begin position="446"/>
        <end position="597"/>
    </location>
</feature>
<dbReference type="PANTHER" id="PTHR35149">
    <property type="entry name" value="SLL5132 PROTEIN"/>
    <property type="match status" value="1"/>
</dbReference>
<accession>A0A1S1JX01</accession>
<feature type="region of interest" description="Disordered" evidence="1">
    <location>
        <begin position="609"/>
        <end position="651"/>
    </location>
</feature>
<sequence>MQAETRTLTQLFQLDVRYVIPLYQRPYVWTEQKQWSPLWQDIATVAEHVLAEGASSKSPAHFLGAIVIEQEENPPGSPQRYLVIDGQQRLTTLQLLLAAAARTAHAMGCPAQGDLLGRLTLNNELLATGDDRFKVWPTNANREAFRQTMEADGSHPSKPQRPGSEIQDAYAFFCQQIASWVADGEPSSPPASTPPIKQFEALRVTLGDLLKLVSIRLEDGDNPQVIFETLNGRGTPLIALDLLKNAVFLKAERENADTDKLYAQHWEPELDREYWRESRRTGRLFTKNGDLFLQYWLVAELAEPVAATELFDIFRAKILQPASCPPMTELIPTLTRDAAALRWFQSTDAAPSDRRFRDLLELLDTTTLMPIALTLLRSEAVTAERRARAFRILESFLVRRMICGGTTKNYNRLFAALVGDVKADLPHADDVLASRLAAETAPANRWPSDSELHSAILTRDMYGQRRQDRLVMVLHRIEEHLRAIDSKTEQHLGMASNLTLEHLIPQTWEPHWPLDEAQEDPLAWRTAHLHKLGNLTLTTGALNSSLSNAPWHSPLQSKDKRRSLVEHSLLKLNSTVTGQHPESFTEADVDRRSTYLASLIAHIWPGPEEAEAIPSAPTPSTTQPTPAPSETASGPFGPAELPMENASTPPGLRDRIRELLRSGLSTSDTSDRLGGGRDLWLIVLEEEATLTNEVLTRAPSPADAVALRDGQNMRWERVAARLYGNARRVGAAQRLYDQAKGEGAAKRSYTGKGRMFPEMEP</sequence>
<dbReference type="InterPro" id="IPR004919">
    <property type="entry name" value="GmrSD_N"/>
</dbReference>
<reference evidence="4 5" key="1">
    <citation type="submission" date="2016-10" db="EMBL/GenBank/DDBJ databases">
        <title>Evaluation of Human, Animal and Environmental Mycobacterium chelonae Isolates by Core Genome Phylogenomic Analysis, Targeted Gene Comparison, and Anti-microbial Susceptibility Patterns: A Tale of Mistaken Identities.</title>
        <authorList>
            <person name="Fogelson S.B."/>
            <person name="Camus A.C."/>
            <person name="Lorenz W."/>
            <person name="Vasireddy R."/>
            <person name="Vasireddy S."/>
            <person name="Smith T."/>
            <person name="Brown-Elliott B.A."/>
            <person name="Wallace R.J.Jr."/>
            <person name="Hasan N.A."/>
            <person name="Reischl U."/>
            <person name="Sanchez S."/>
        </authorList>
    </citation>
    <scope>NUCLEOTIDE SEQUENCE [LARGE SCALE GENOMIC DNA]</scope>
    <source>
        <strain evidence="4 5">24999</strain>
    </source>
</reference>
<comment type="caution">
    <text evidence="4">The sequence shown here is derived from an EMBL/GenBank/DDBJ whole genome shotgun (WGS) entry which is preliminary data.</text>
</comment>
<feature type="domain" description="GmrSD restriction endonucleases N-terminal" evidence="2">
    <location>
        <begin position="9"/>
        <end position="248"/>
    </location>
</feature>
<accession>A0A1Q9W3V8</accession>
<evidence type="ECO:0000256" key="1">
    <source>
        <dbReference type="SAM" id="MobiDB-lite"/>
    </source>
</evidence>
<dbReference type="RefSeq" id="WP_070946299.1">
    <property type="nucleotide sequence ID" value="NZ_MLCL01000089.1"/>
</dbReference>
<keyword evidence="5" id="KW-1185">Reference proteome</keyword>
<name>A0A1S1JX01_9MYCO</name>
<evidence type="ECO:0000313" key="4">
    <source>
        <dbReference type="EMBL" id="OHT93320.1"/>
    </source>
</evidence>
<organism evidence="4 5">
    <name type="scientific">Mycobacterium syngnathidarum</name>
    <dbReference type="NCBI Taxonomy" id="1908205"/>
    <lineage>
        <taxon>Bacteria</taxon>
        <taxon>Bacillati</taxon>
        <taxon>Actinomycetota</taxon>
        <taxon>Actinomycetes</taxon>
        <taxon>Mycobacteriales</taxon>
        <taxon>Mycobacteriaceae</taxon>
        <taxon>Mycobacterium</taxon>
    </lineage>
</organism>
<proteinExistence type="predicted"/>
<dbReference type="EMBL" id="MLHV01000024">
    <property type="protein sequence ID" value="OHT93320.1"/>
    <property type="molecule type" value="Genomic_DNA"/>
</dbReference>